<accession>A0A841C7B4</accession>
<keyword evidence="4 11" id="KW-0312">Gluconeogenesis</keyword>
<dbReference type="InterPro" id="IPR029009">
    <property type="entry name" value="ASB_dom_sf"/>
</dbReference>
<evidence type="ECO:0000256" key="2">
    <source>
        <dbReference type="ARBA" id="ARBA00004742"/>
    </source>
</evidence>
<comment type="similarity">
    <text evidence="3 11 12">Belongs to the iron-sulfur dependent L-serine dehydratase family.</text>
</comment>
<keyword evidence="9 11" id="KW-0456">Lyase</keyword>
<gene>
    <name evidence="14" type="ORF">HNQ37_000311</name>
</gene>
<dbReference type="CDD" id="cd04903">
    <property type="entry name" value="ACT_LSD"/>
    <property type="match status" value="1"/>
</dbReference>
<dbReference type="AlphaFoldDB" id="A0A841C7B4"/>
<dbReference type="PANTHER" id="PTHR30182:SF12">
    <property type="entry name" value="L-SERINE DEHYDRATASE, BETA CHAIN-RELATED"/>
    <property type="match status" value="1"/>
</dbReference>
<dbReference type="InterPro" id="IPR051318">
    <property type="entry name" value="Fe-S_L-Ser"/>
</dbReference>
<evidence type="ECO:0000256" key="4">
    <source>
        <dbReference type="ARBA" id="ARBA00022432"/>
    </source>
</evidence>
<keyword evidence="7 11" id="KW-0408">Iron</keyword>
<evidence type="ECO:0000256" key="3">
    <source>
        <dbReference type="ARBA" id="ARBA00008636"/>
    </source>
</evidence>
<dbReference type="PANTHER" id="PTHR30182">
    <property type="entry name" value="L-SERINE DEHYDRATASE"/>
    <property type="match status" value="1"/>
</dbReference>
<evidence type="ECO:0000256" key="5">
    <source>
        <dbReference type="ARBA" id="ARBA00022485"/>
    </source>
</evidence>
<keyword evidence="8 11" id="KW-0411">Iron-sulfur</keyword>
<comment type="caution">
    <text evidence="14">The sequence shown here is derived from an EMBL/GenBank/DDBJ whole genome shotgun (WGS) entry which is preliminary data.</text>
</comment>
<dbReference type="NCBIfam" id="TIGR00719">
    <property type="entry name" value="sda_beta"/>
    <property type="match status" value="1"/>
</dbReference>
<dbReference type="GO" id="GO:0051539">
    <property type="term" value="F:4 iron, 4 sulfur cluster binding"/>
    <property type="evidence" value="ECO:0007669"/>
    <property type="project" value="UniProtKB-UniRule"/>
</dbReference>
<dbReference type="EMBL" id="JACHHV010000003">
    <property type="protein sequence ID" value="MBB5887441.1"/>
    <property type="molecule type" value="Genomic_DNA"/>
</dbReference>
<dbReference type="InterPro" id="IPR002912">
    <property type="entry name" value="ACT_dom"/>
</dbReference>
<feature type="domain" description="ACT" evidence="13">
    <location>
        <begin position="152"/>
        <end position="224"/>
    </location>
</feature>
<dbReference type="PROSITE" id="PS51671">
    <property type="entry name" value="ACT"/>
    <property type="match status" value="1"/>
</dbReference>
<reference evidence="14 15" key="1">
    <citation type="submission" date="2020-08" db="EMBL/GenBank/DDBJ databases">
        <title>Genomic Encyclopedia of Type Strains, Phase IV (KMG-IV): sequencing the most valuable type-strain genomes for metagenomic binning, comparative biology and taxonomic classification.</title>
        <authorList>
            <person name="Goeker M."/>
        </authorList>
    </citation>
    <scope>NUCLEOTIDE SEQUENCE [LARGE SCALE GENOMIC DNA]</scope>
    <source>
        <strain evidence="14 15">DSM 14925</strain>
    </source>
</reference>
<dbReference type="InterPro" id="IPR045865">
    <property type="entry name" value="ACT-like_dom_sf"/>
</dbReference>
<organism evidence="14 15">
    <name type="scientific">Lactovum miscens</name>
    <dbReference type="NCBI Taxonomy" id="190387"/>
    <lineage>
        <taxon>Bacteria</taxon>
        <taxon>Bacillati</taxon>
        <taxon>Bacillota</taxon>
        <taxon>Bacilli</taxon>
        <taxon>Lactobacillales</taxon>
        <taxon>Streptococcaceae</taxon>
        <taxon>Lactovum</taxon>
    </lineage>
</organism>
<dbReference type="InterPro" id="IPR004643">
    <property type="entry name" value="Fe-S_L-Ser_bsu"/>
</dbReference>
<evidence type="ECO:0000256" key="1">
    <source>
        <dbReference type="ARBA" id="ARBA00001966"/>
    </source>
</evidence>
<proteinExistence type="inferred from homology"/>
<comment type="cofactor">
    <cofactor evidence="1 12">
        <name>[4Fe-4S] cluster</name>
        <dbReference type="ChEBI" id="CHEBI:49883"/>
    </cofactor>
</comment>
<evidence type="ECO:0000256" key="9">
    <source>
        <dbReference type="ARBA" id="ARBA00023239"/>
    </source>
</evidence>
<evidence type="ECO:0000256" key="11">
    <source>
        <dbReference type="PIRNR" id="PIRNR036692"/>
    </source>
</evidence>
<dbReference type="Proteomes" id="UP000562464">
    <property type="component" value="Unassembled WGS sequence"/>
</dbReference>
<dbReference type="PIRSF" id="PIRSF036692">
    <property type="entry name" value="SDH_B"/>
    <property type="match status" value="1"/>
</dbReference>
<keyword evidence="6 11" id="KW-0479">Metal-binding</keyword>
<dbReference type="GO" id="GO:0006094">
    <property type="term" value="P:gluconeogenesis"/>
    <property type="evidence" value="ECO:0007669"/>
    <property type="project" value="UniProtKB-UniRule"/>
</dbReference>
<evidence type="ECO:0000256" key="10">
    <source>
        <dbReference type="ARBA" id="ARBA00049406"/>
    </source>
</evidence>
<dbReference type="FunFam" id="3.30.1330.90:FF:000004">
    <property type="entry name" value="L-serine dehydratase, iron-sulfur-dependent subunit beta"/>
    <property type="match status" value="1"/>
</dbReference>
<comment type="pathway">
    <text evidence="2 11">Carbohydrate biosynthesis; gluconeogenesis.</text>
</comment>
<dbReference type="UniPathway" id="UPA00138"/>
<evidence type="ECO:0000256" key="6">
    <source>
        <dbReference type="ARBA" id="ARBA00022723"/>
    </source>
</evidence>
<dbReference type="Pfam" id="PF03315">
    <property type="entry name" value="SDH_beta"/>
    <property type="match status" value="1"/>
</dbReference>
<name>A0A841C7B4_9LACT</name>
<dbReference type="InterPro" id="IPR005131">
    <property type="entry name" value="Ser_deHydtase_bsu"/>
</dbReference>
<comment type="catalytic activity">
    <reaction evidence="10 11 12">
        <text>L-serine = pyruvate + NH4(+)</text>
        <dbReference type="Rhea" id="RHEA:19169"/>
        <dbReference type="ChEBI" id="CHEBI:15361"/>
        <dbReference type="ChEBI" id="CHEBI:28938"/>
        <dbReference type="ChEBI" id="CHEBI:33384"/>
        <dbReference type="EC" id="4.3.1.17"/>
    </reaction>
</comment>
<dbReference type="SUPFAM" id="SSF143548">
    <property type="entry name" value="Serine metabolism enzymes domain"/>
    <property type="match status" value="1"/>
</dbReference>
<evidence type="ECO:0000259" key="13">
    <source>
        <dbReference type="PROSITE" id="PS51671"/>
    </source>
</evidence>
<keyword evidence="5 11" id="KW-0004">4Fe-4S</keyword>
<dbReference type="GO" id="GO:0046872">
    <property type="term" value="F:metal ion binding"/>
    <property type="evidence" value="ECO:0007669"/>
    <property type="project" value="UniProtKB-UniRule"/>
</dbReference>
<keyword evidence="15" id="KW-1185">Reference proteome</keyword>
<sequence>MDNLRYKSVFDIIGPVMVGPSSSHTAGAARIGKIVRSIFGELPDHLEIHLYESFAKTYRGHGTDIALVAGVLGMDPDDERLPLAPQLAYDQGMEVSYVPHLDVQASHPNTARLICRKGDKKMTITGISLGGGLIKVTELNGFEVSISMGMPTFVIVQQDVPGVIAKVTGILMDHDINVAQMTVTRAAKGDKAIMIIEVDTTKQVNEAAEAMKEIPELIDANFFI</sequence>
<dbReference type="GO" id="GO:0003941">
    <property type="term" value="F:L-serine ammonia-lyase activity"/>
    <property type="evidence" value="ECO:0007669"/>
    <property type="project" value="UniProtKB-UniRule"/>
</dbReference>
<protein>
    <recommendedName>
        <fullName evidence="11">L-serine deaminase</fullName>
    </recommendedName>
</protein>
<dbReference type="SUPFAM" id="SSF55021">
    <property type="entry name" value="ACT-like"/>
    <property type="match status" value="1"/>
</dbReference>
<dbReference type="FunFam" id="3.30.70.260:FF:000008">
    <property type="entry name" value="D-3-phosphoglycerate dehydrogenase, chloroplastic"/>
    <property type="match status" value="1"/>
</dbReference>
<evidence type="ECO:0000313" key="15">
    <source>
        <dbReference type="Proteomes" id="UP000562464"/>
    </source>
</evidence>
<dbReference type="Gene3D" id="3.30.70.260">
    <property type="match status" value="1"/>
</dbReference>
<dbReference type="Pfam" id="PF01842">
    <property type="entry name" value="ACT"/>
    <property type="match status" value="1"/>
</dbReference>
<dbReference type="RefSeq" id="WP_183538626.1">
    <property type="nucleotide sequence ID" value="NZ_JACHHV010000003.1"/>
</dbReference>
<evidence type="ECO:0000313" key="14">
    <source>
        <dbReference type="EMBL" id="MBB5887441.1"/>
    </source>
</evidence>
<evidence type="ECO:0000256" key="8">
    <source>
        <dbReference type="ARBA" id="ARBA00023014"/>
    </source>
</evidence>
<dbReference type="Gene3D" id="3.30.1330.90">
    <property type="entry name" value="D-3-phosphoglycerate dehydrogenase, domain 3"/>
    <property type="match status" value="1"/>
</dbReference>
<evidence type="ECO:0000256" key="12">
    <source>
        <dbReference type="RuleBase" id="RU366059"/>
    </source>
</evidence>
<evidence type="ECO:0000256" key="7">
    <source>
        <dbReference type="ARBA" id="ARBA00023004"/>
    </source>
</evidence>